<accession>A0ABC8BIP6</accession>
<organism evidence="2 3">
    <name type="scientific">Pseudomonas savastanoi pv. savastanoi NCPPB 3335</name>
    <dbReference type="NCBI Taxonomy" id="693985"/>
    <lineage>
        <taxon>Bacteria</taxon>
        <taxon>Pseudomonadati</taxon>
        <taxon>Pseudomonadota</taxon>
        <taxon>Gammaproteobacteria</taxon>
        <taxon>Pseudomonadales</taxon>
        <taxon>Pseudomonadaceae</taxon>
        <taxon>Pseudomonas</taxon>
    </lineage>
</organism>
<proteinExistence type="predicted"/>
<evidence type="ECO:0000313" key="2">
    <source>
        <dbReference type="EMBL" id="ARD13742.1"/>
    </source>
</evidence>
<dbReference type="Gene3D" id="3.60.21.10">
    <property type="match status" value="1"/>
</dbReference>
<dbReference type="PANTHER" id="PTHR37844">
    <property type="entry name" value="SER/THR PROTEIN PHOSPHATASE SUPERFAMILY (AFU_ORTHOLOGUE AFUA_1G14840)"/>
    <property type="match status" value="1"/>
</dbReference>
<protein>
    <submittedName>
        <fullName evidence="2">Serine/threonine protein phosphatase</fullName>
    </submittedName>
</protein>
<dbReference type="AlphaFoldDB" id="A0ABC8BIP6"/>
<dbReference type="InterPro" id="IPR004843">
    <property type="entry name" value="Calcineurin-like_PHP"/>
</dbReference>
<gene>
    <name evidence="2" type="ORF">PSA3335_23460</name>
</gene>
<evidence type="ECO:0000313" key="3">
    <source>
        <dbReference type="Proteomes" id="UP000005729"/>
    </source>
</evidence>
<dbReference type="KEGG" id="psav:PSA3335_23460"/>
<dbReference type="Pfam" id="PF00149">
    <property type="entry name" value="Metallophos"/>
    <property type="match status" value="1"/>
</dbReference>
<feature type="domain" description="Calcineurin-like phosphoesterase" evidence="1">
    <location>
        <begin position="1"/>
        <end position="209"/>
    </location>
</feature>
<reference evidence="2 3" key="1">
    <citation type="journal article" date="2010" name="Environ. Microbiol.">
        <title>Annotation and overview of the Pseudomonas savastanoi pv. savastanoi NCPPB 3335 draft genome reveals the virulence gene complement of a tumour-inducing pathogen of woody hosts.</title>
        <authorList>
            <person name="Rodriguez-Palenzuela P."/>
            <person name="Matas I.M."/>
            <person name="Murillo J."/>
            <person name="Lopez-Solanilla E."/>
            <person name="Bardaji L."/>
            <person name="Perez-Martinez I."/>
            <person name="Rodriguez-Moskera M.E."/>
            <person name="Penyalver R."/>
            <person name="Lopez M.M."/>
            <person name="Quesada J.M."/>
            <person name="Biehl B.S."/>
            <person name="Perna N.T."/>
            <person name="Glasner J.D."/>
            <person name="Cabot E.L."/>
            <person name="Neeno-Eckwall E."/>
            <person name="Ramos C."/>
        </authorList>
    </citation>
    <scope>NUCLEOTIDE SEQUENCE [LARGE SCALE GENOMIC DNA]</scope>
    <source>
        <strain evidence="2 3">NCPPB 3335</strain>
    </source>
</reference>
<dbReference type="PANTHER" id="PTHR37844:SF2">
    <property type="entry name" value="SER_THR PROTEIN PHOSPHATASE SUPERFAMILY (AFU_ORTHOLOGUE AFUA_1G14840)"/>
    <property type="match status" value="1"/>
</dbReference>
<evidence type="ECO:0000259" key="1">
    <source>
        <dbReference type="Pfam" id="PF00149"/>
    </source>
</evidence>
<sequence>MKVHVLSDLHLEFEDFAVPVLDVDLVVLAGDIHTLTRGVEWASDTFECDVCYVLGNHEFYRGHLDRTLQKAKTKAAPHVHVLENEAFIFQDVRFLGATAWTDFTSSGDISAAMSVARDEMTDFKLIRTGPNYRRIRPDDIAERNRFSKQWLAAELGKPFAGLSVVITHHSPLVEVGGEEHEGHLTAAYCNAWHTLVMQADTWFFGHTHHAVDVHLGGCHLVSNPRGYPKETTGFDATKIVEF</sequence>
<dbReference type="RefSeq" id="WP_031598147.1">
    <property type="nucleotide sequence ID" value="NZ_CP008742.1"/>
</dbReference>
<name>A0ABC8BIP6_PSESS</name>
<dbReference type="GO" id="GO:0016787">
    <property type="term" value="F:hydrolase activity"/>
    <property type="evidence" value="ECO:0007669"/>
    <property type="project" value="UniProtKB-ARBA"/>
</dbReference>
<dbReference type="Proteomes" id="UP000005729">
    <property type="component" value="Chromosome"/>
</dbReference>
<dbReference type="InterPro" id="IPR029052">
    <property type="entry name" value="Metallo-depent_PP-like"/>
</dbReference>
<dbReference type="EMBL" id="CP008742">
    <property type="protein sequence ID" value="ARD13742.1"/>
    <property type="molecule type" value="Genomic_DNA"/>
</dbReference>
<dbReference type="SUPFAM" id="SSF56300">
    <property type="entry name" value="Metallo-dependent phosphatases"/>
    <property type="match status" value="1"/>
</dbReference>